<dbReference type="EMBL" id="BNJG01000001">
    <property type="protein sequence ID" value="GHO55130.1"/>
    <property type="molecule type" value="Genomic_DNA"/>
</dbReference>
<dbReference type="Proteomes" id="UP000654345">
    <property type="component" value="Unassembled WGS sequence"/>
</dbReference>
<keyword evidence="2" id="KW-1185">Reference proteome</keyword>
<evidence type="ECO:0000313" key="2">
    <source>
        <dbReference type="Proteomes" id="UP000654345"/>
    </source>
</evidence>
<reference evidence="1 2" key="1">
    <citation type="journal article" date="2021" name="Int. J. Syst. Evol. Microbiol.">
        <title>Reticulibacter mediterranei gen. nov., sp. nov., within the new family Reticulibacteraceae fam. nov., and Ktedonospora formicarum gen. nov., sp. nov., Ktedonobacter robiniae sp. nov., Dictyobacter formicarum sp. nov. and Dictyobacter arantiisoli sp. nov., belonging to the class Ktedonobacteria.</title>
        <authorList>
            <person name="Yabe S."/>
            <person name="Zheng Y."/>
            <person name="Wang C.M."/>
            <person name="Sakai Y."/>
            <person name="Abe K."/>
            <person name="Yokota A."/>
            <person name="Donadio S."/>
            <person name="Cavaletti L."/>
            <person name="Monciardini P."/>
        </authorList>
    </citation>
    <scope>NUCLEOTIDE SEQUENCE [LARGE SCALE GENOMIC DNA]</scope>
    <source>
        <strain evidence="1 2">SOSP1-30</strain>
    </source>
</reference>
<name>A0ABQ3URQ8_9CHLR</name>
<protein>
    <submittedName>
        <fullName evidence="1">Uncharacterized protein</fullName>
    </submittedName>
</protein>
<sequence>MCYVCSTLIGMRLAVIESRKNNLVRSVLESNHQAPNIHTTWQKGFVWFKS</sequence>
<proteinExistence type="predicted"/>
<accession>A0ABQ3URQ8</accession>
<organism evidence="1 2">
    <name type="scientific">Ktedonobacter robiniae</name>
    <dbReference type="NCBI Taxonomy" id="2778365"/>
    <lineage>
        <taxon>Bacteria</taxon>
        <taxon>Bacillati</taxon>
        <taxon>Chloroflexota</taxon>
        <taxon>Ktedonobacteria</taxon>
        <taxon>Ktedonobacterales</taxon>
        <taxon>Ktedonobacteraceae</taxon>
        <taxon>Ktedonobacter</taxon>
    </lineage>
</organism>
<evidence type="ECO:0000313" key="1">
    <source>
        <dbReference type="EMBL" id="GHO55130.1"/>
    </source>
</evidence>
<comment type="caution">
    <text evidence="1">The sequence shown here is derived from an EMBL/GenBank/DDBJ whole genome shotgun (WGS) entry which is preliminary data.</text>
</comment>
<gene>
    <name evidence="1" type="ORF">KSB_36050</name>
</gene>